<dbReference type="Proteomes" id="UP001501410">
    <property type="component" value="Unassembled WGS sequence"/>
</dbReference>
<comment type="similarity">
    <text evidence="1 6">Belongs to the bacterial ribosomal protein bS6 family.</text>
</comment>
<dbReference type="PANTHER" id="PTHR21011">
    <property type="entry name" value="MITOCHONDRIAL 28S RIBOSOMAL PROTEIN S6"/>
    <property type="match status" value="1"/>
</dbReference>
<dbReference type="InterPro" id="IPR000529">
    <property type="entry name" value="Ribosomal_bS6"/>
</dbReference>
<evidence type="ECO:0000256" key="5">
    <source>
        <dbReference type="ARBA" id="ARBA00035294"/>
    </source>
</evidence>
<accession>A0ABP8MK56</accession>
<organism evidence="7 8">
    <name type="scientific">Rurimicrobium arvi</name>
    <dbReference type="NCBI Taxonomy" id="2049916"/>
    <lineage>
        <taxon>Bacteria</taxon>
        <taxon>Pseudomonadati</taxon>
        <taxon>Bacteroidota</taxon>
        <taxon>Chitinophagia</taxon>
        <taxon>Chitinophagales</taxon>
        <taxon>Chitinophagaceae</taxon>
        <taxon>Rurimicrobium</taxon>
    </lineage>
</organism>
<keyword evidence="2 6" id="KW-0689">Ribosomal protein</keyword>
<dbReference type="Pfam" id="PF01250">
    <property type="entry name" value="Ribosomal_S6"/>
    <property type="match status" value="1"/>
</dbReference>
<gene>
    <name evidence="6 7" type="primary">rpsF</name>
    <name evidence="7" type="ORF">GCM10023092_10430</name>
</gene>
<evidence type="ECO:0000256" key="4">
    <source>
        <dbReference type="ARBA" id="ARBA00035104"/>
    </source>
</evidence>
<dbReference type="Gene3D" id="3.30.70.60">
    <property type="match status" value="1"/>
</dbReference>
<keyword evidence="3 6" id="KW-0687">Ribonucleoprotein</keyword>
<keyword evidence="6" id="KW-0694">RNA-binding</keyword>
<protein>
    <recommendedName>
        <fullName evidence="5 6">Small ribosomal subunit protein bS6</fullName>
    </recommendedName>
</protein>
<dbReference type="NCBIfam" id="TIGR00166">
    <property type="entry name" value="S6"/>
    <property type="match status" value="1"/>
</dbReference>
<dbReference type="InterPro" id="IPR014717">
    <property type="entry name" value="Transl_elong_EF1B/ribsomal_bS6"/>
</dbReference>
<evidence type="ECO:0000313" key="7">
    <source>
        <dbReference type="EMBL" id="GAA4452040.1"/>
    </source>
</evidence>
<evidence type="ECO:0000256" key="2">
    <source>
        <dbReference type="ARBA" id="ARBA00022980"/>
    </source>
</evidence>
<name>A0ABP8MK56_9BACT</name>
<keyword evidence="6" id="KW-0699">rRNA-binding</keyword>
<dbReference type="HAMAP" id="MF_00360">
    <property type="entry name" value="Ribosomal_bS6"/>
    <property type="match status" value="1"/>
</dbReference>
<reference evidence="8" key="1">
    <citation type="journal article" date="2019" name="Int. J. Syst. Evol. Microbiol.">
        <title>The Global Catalogue of Microorganisms (GCM) 10K type strain sequencing project: providing services to taxonomists for standard genome sequencing and annotation.</title>
        <authorList>
            <consortium name="The Broad Institute Genomics Platform"/>
            <consortium name="The Broad Institute Genome Sequencing Center for Infectious Disease"/>
            <person name="Wu L."/>
            <person name="Ma J."/>
        </authorList>
    </citation>
    <scope>NUCLEOTIDE SEQUENCE [LARGE SCALE GENOMIC DNA]</scope>
    <source>
        <strain evidence="8">JCM 31921</strain>
    </source>
</reference>
<dbReference type="SUPFAM" id="SSF54995">
    <property type="entry name" value="Ribosomal protein S6"/>
    <property type="match status" value="1"/>
</dbReference>
<evidence type="ECO:0000256" key="6">
    <source>
        <dbReference type="HAMAP-Rule" id="MF_00360"/>
    </source>
</evidence>
<comment type="caution">
    <text evidence="7">The sequence shown here is derived from an EMBL/GenBank/DDBJ whole genome shotgun (WGS) entry which is preliminary data.</text>
</comment>
<dbReference type="EMBL" id="BAABEZ010000013">
    <property type="protein sequence ID" value="GAA4452040.1"/>
    <property type="molecule type" value="Genomic_DNA"/>
</dbReference>
<keyword evidence="8" id="KW-1185">Reference proteome</keyword>
<comment type="function">
    <text evidence="4 6">Binds together with bS18 to 16S ribosomal RNA.</text>
</comment>
<dbReference type="InterPro" id="IPR020814">
    <property type="entry name" value="Ribosomal_S6_plastid/chlpt"/>
</dbReference>
<sequence length="115" mass="13201">MATQNYELMVIFTPVLAEDDFKGAQKKFADFIKENGGEIAHLNPWGLRSLAYPIEKKTTGLYWVCEFNAPTELIAKLELQMNRDENVMRHMVNKLDKHAVAYNLKKRNKNAEATA</sequence>
<dbReference type="CDD" id="cd00473">
    <property type="entry name" value="bS6"/>
    <property type="match status" value="1"/>
</dbReference>
<evidence type="ECO:0000256" key="3">
    <source>
        <dbReference type="ARBA" id="ARBA00023274"/>
    </source>
</evidence>
<dbReference type="GO" id="GO:0005840">
    <property type="term" value="C:ribosome"/>
    <property type="evidence" value="ECO:0007669"/>
    <property type="project" value="UniProtKB-KW"/>
</dbReference>
<dbReference type="InterPro" id="IPR035980">
    <property type="entry name" value="Ribosomal_bS6_sf"/>
</dbReference>
<evidence type="ECO:0000256" key="1">
    <source>
        <dbReference type="ARBA" id="ARBA00009512"/>
    </source>
</evidence>
<evidence type="ECO:0000313" key="8">
    <source>
        <dbReference type="Proteomes" id="UP001501410"/>
    </source>
</evidence>
<dbReference type="RefSeq" id="WP_344823476.1">
    <property type="nucleotide sequence ID" value="NZ_BAABEZ010000013.1"/>
</dbReference>
<dbReference type="PANTHER" id="PTHR21011:SF1">
    <property type="entry name" value="SMALL RIBOSOMAL SUBUNIT PROTEIN BS6M"/>
    <property type="match status" value="1"/>
</dbReference>
<proteinExistence type="inferred from homology"/>